<organism evidence="1 2">
    <name type="scientific">Penicillium solitum</name>
    <dbReference type="NCBI Taxonomy" id="60172"/>
    <lineage>
        <taxon>Eukaryota</taxon>
        <taxon>Fungi</taxon>
        <taxon>Dikarya</taxon>
        <taxon>Ascomycota</taxon>
        <taxon>Pezizomycotina</taxon>
        <taxon>Eurotiomycetes</taxon>
        <taxon>Eurotiomycetidae</taxon>
        <taxon>Eurotiales</taxon>
        <taxon>Aspergillaceae</taxon>
        <taxon>Penicillium</taxon>
    </lineage>
</organism>
<sequence length="21" mass="2422">LTSLIIILGILTIADWFRYIS</sequence>
<dbReference type="AlphaFoldDB" id="A0A1V6QR74"/>
<evidence type="ECO:0000313" key="2">
    <source>
        <dbReference type="Proteomes" id="UP000191612"/>
    </source>
</evidence>
<gene>
    <name evidence="1" type="ORF">PENSOL_c049G11922</name>
</gene>
<accession>A0A1V6QR74</accession>
<dbReference type="Proteomes" id="UP000191612">
    <property type="component" value="Unassembled WGS sequence"/>
</dbReference>
<dbReference type="EMBL" id="MDYO01000049">
    <property type="protein sequence ID" value="OQD91718.1"/>
    <property type="molecule type" value="Genomic_DNA"/>
</dbReference>
<evidence type="ECO:0000313" key="1">
    <source>
        <dbReference type="EMBL" id="OQD91718.1"/>
    </source>
</evidence>
<feature type="non-terminal residue" evidence="1">
    <location>
        <position position="21"/>
    </location>
</feature>
<protein>
    <submittedName>
        <fullName evidence="1">Uncharacterized protein</fullName>
    </submittedName>
</protein>
<name>A0A1V6QR74_9EURO</name>
<keyword evidence="2" id="KW-1185">Reference proteome</keyword>
<feature type="non-terminal residue" evidence="1">
    <location>
        <position position="1"/>
    </location>
</feature>
<proteinExistence type="predicted"/>
<comment type="caution">
    <text evidence="1">The sequence shown here is derived from an EMBL/GenBank/DDBJ whole genome shotgun (WGS) entry which is preliminary data.</text>
</comment>
<reference evidence="2" key="1">
    <citation type="journal article" date="2017" name="Nat. Microbiol.">
        <title>Global analysis of biosynthetic gene clusters reveals vast potential of secondary metabolite production in Penicillium species.</title>
        <authorList>
            <person name="Nielsen J.C."/>
            <person name="Grijseels S."/>
            <person name="Prigent S."/>
            <person name="Ji B."/>
            <person name="Dainat J."/>
            <person name="Nielsen K.F."/>
            <person name="Frisvad J.C."/>
            <person name="Workman M."/>
            <person name="Nielsen J."/>
        </authorList>
    </citation>
    <scope>NUCLEOTIDE SEQUENCE [LARGE SCALE GENOMIC DNA]</scope>
    <source>
        <strain evidence="2">IBT 29525</strain>
    </source>
</reference>